<keyword evidence="3" id="KW-1185">Reference proteome</keyword>
<dbReference type="InterPro" id="IPR036396">
    <property type="entry name" value="Cyt_P450_sf"/>
</dbReference>
<dbReference type="SUPFAM" id="SSF48264">
    <property type="entry name" value="Cytochrome P450"/>
    <property type="match status" value="1"/>
</dbReference>
<feature type="compositionally biased region" description="Basic and acidic residues" evidence="1">
    <location>
        <begin position="39"/>
        <end position="51"/>
    </location>
</feature>
<organism evidence="2 3">
    <name type="scientific">Cryomyces antarcticus</name>
    <dbReference type="NCBI Taxonomy" id="329879"/>
    <lineage>
        <taxon>Eukaryota</taxon>
        <taxon>Fungi</taxon>
        <taxon>Dikarya</taxon>
        <taxon>Ascomycota</taxon>
        <taxon>Pezizomycotina</taxon>
        <taxon>Dothideomycetes</taxon>
        <taxon>Dothideomycetes incertae sedis</taxon>
        <taxon>Cryomyces</taxon>
    </lineage>
</organism>
<evidence type="ECO:0000313" key="3">
    <source>
        <dbReference type="Proteomes" id="UP001357485"/>
    </source>
</evidence>
<sequence>MRVAKADTELLGHVIPKGTNVFFMSNGPSYKAAPMVVDETSRSKSSQEAKHKTGVSDTSNVAAFMPERWLTLNEKGSLEFDSRAGPSTPFGLGPRGCL</sequence>
<evidence type="ECO:0000256" key="1">
    <source>
        <dbReference type="SAM" id="MobiDB-lite"/>
    </source>
</evidence>
<feature type="region of interest" description="Disordered" evidence="1">
    <location>
        <begin position="77"/>
        <end position="98"/>
    </location>
</feature>
<protein>
    <submittedName>
        <fullName evidence="2">Uncharacterized protein</fullName>
    </submittedName>
</protein>
<accession>A0ABR0KTF3</accession>
<name>A0ABR0KTF3_9PEZI</name>
<evidence type="ECO:0000313" key="2">
    <source>
        <dbReference type="EMBL" id="KAK5129443.1"/>
    </source>
</evidence>
<comment type="caution">
    <text evidence="2">The sequence shown here is derived from an EMBL/GenBank/DDBJ whole genome shotgun (WGS) entry which is preliminary data.</text>
</comment>
<feature type="non-terminal residue" evidence="2">
    <location>
        <position position="98"/>
    </location>
</feature>
<dbReference type="Proteomes" id="UP001357485">
    <property type="component" value="Unassembled WGS sequence"/>
</dbReference>
<dbReference type="EMBL" id="JAVRRA010024773">
    <property type="protein sequence ID" value="KAK5129443.1"/>
    <property type="molecule type" value="Genomic_DNA"/>
</dbReference>
<dbReference type="Gene3D" id="1.10.630.10">
    <property type="entry name" value="Cytochrome P450"/>
    <property type="match status" value="1"/>
</dbReference>
<reference evidence="2 3" key="1">
    <citation type="submission" date="2023-08" db="EMBL/GenBank/DDBJ databases">
        <title>Black Yeasts Isolated from many extreme environments.</title>
        <authorList>
            <person name="Coleine C."/>
            <person name="Stajich J.E."/>
            <person name="Selbmann L."/>
        </authorList>
    </citation>
    <scope>NUCLEOTIDE SEQUENCE [LARGE SCALE GENOMIC DNA]</scope>
    <source>
        <strain evidence="2 3">CCFEE 536</strain>
    </source>
</reference>
<gene>
    <name evidence="2" type="ORF">LTR16_002167</name>
</gene>
<feature type="region of interest" description="Disordered" evidence="1">
    <location>
        <begin position="37"/>
        <end position="58"/>
    </location>
</feature>
<proteinExistence type="predicted"/>